<organism evidence="2 3">
    <name type="scientific">Pleurodeles waltl</name>
    <name type="common">Iberian ribbed newt</name>
    <dbReference type="NCBI Taxonomy" id="8319"/>
    <lineage>
        <taxon>Eukaryota</taxon>
        <taxon>Metazoa</taxon>
        <taxon>Chordata</taxon>
        <taxon>Craniata</taxon>
        <taxon>Vertebrata</taxon>
        <taxon>Euteleostomi</taxon>
        <taxon>Amphibia</taxon>
        <taxon>Batrachia</taxon>
        <taxon>Caudata</taxon>
        <taxon>Salamandroidea</taxon>
        <taxon>Salamandridae</taxon>
        <taxon>Pleurodelinae</taxon>
        <taxon>Pleurodeles</taxon>
    </lineage>
</organism>
<evidence type="ECO:0000313" key="2">
    <source>
        <dbReference type="EMBL" id="KAJ1124636.1"/>
    </source>
</evidence>
<feature type="region of interest" description="Disordered" evidence="1">
    <location>
        <begin position="105"/>
        <end position="150"/>
    </location>
</feature>
<dbReference type="Proteomes" id="UP001066276">
    <property type="component" value="Chromosome 7"/>
</dbReference>
<keyword evidence="3" id="KW-1185">Reference proteome</keyword>
<dbReference type="EMBL" id="JANPWB010000011">
    <property type="protein sequence ID" value="KAJ1124636.1"/>
    <property type="molecule type" value="Genomic_DNA"/>
</dbReference>
<gene>
    <name evidence="2" type="ORF">NDU88_003085</name>
</gene>
<sequence length="150" mass="15977">MLFTSGAGLVAPPAERAPLILVSARLGRRRRAARSLWDPGAPAPGVRPLLSSLHQAALPRATSFLIRSTGTPRSGPRDLAHPLVCRPQILVVSASLLPRVAANSHGFSRRAEGGRHPSPRPPQPQEIRPSPKRRAASLRGAVRCPGPPLF</sequence>
<evidence type="ECO:0000256" key="1">
    <source>
        <dbReference type="SAM" id="MobiDB-lite"/>
    </source>
</evidence>
<protein>
    <submittedName>
        <fullName evidence="2">Uncharacterized protein</fullName>
    </submittedName>
</protein>
<name>A0AAV7P8W3_PLEWA</name>
<evidence type="ECO:0000313" key="3">
    <source>
        <dbReference type="Proteomes" id="UP001066276"/>
    </source>
</evidence>
<comment type="caution">
    <text evidence="2">The sequence shown here is derived from an EMBL/GenBank/DDBJ whole genome shotgun (WGS) entry which is preliminary data.</text>
</comment>
<accession>A0AAV7P8W3</accession>
<proteinExistence type="predicted"/>
<dbReference type="AlphaFoldDB" id="A0AAV7P8W3"/>
<reference evidence="2" key="1">
    <citation type="journal article" date="2022" name="bioRxiv">
        <title>Sequencing and chromosome-scale assembly of the giantPleurodeles waltlgenome.</title>
        <authorList>
            <person name="Brown T."/>
            <person name="Elewa A."/>
            <person name="Iarovenko S."/>
            <person name="Subramanian E."/>
            <person name="Araus A.J."/>
            <person name="Petzold A."/>
            <person name="Susuki M."/>
            <person name="Suzuki K.-i.T."/>
            <person name="Hayashi T."/>
            <person name="Toyoda A."/>
            <person name="Oliveira C."/>
            <person name="Osipova E."/>
            <person name="Leigh N.D."/>
            <person name="Simon A."/>
            <person name="Yun M.H."/>
        </authorList>
    </citation>
    <scope>NUCLEOTIDE SEQUENCE</scope>
    <source>
        <strain evidence="2">20211129_DDA</strain>
        <tissue evidence="2">Liver</tissue>
    </source>
</reference>